<accession>A0A076G7K9</accession>
<dbReference type="EMBL" id="KJ944830">
    <property type="protein sequence ID" value="AII27477.1"/>
    <property type="molecule type" value="Genomic_DNA"/>
</dbReference>
<name>A0A076G7K9_9CAUD</name>
<sequence>MKYYYGLRDKKHLSDCVEKAVRVFGGGYRANALVMETSAAETHCGTFPDRHEKTLGVGLTQFDQIGLDDLIMRVRSKDRKKLSQYYDVDLDMVKLADLAYNPELACALTRLKYKLRPEPIPPTLEGRAKYWKRFYNSVYGDGTPEEYIERVEEFLP</sequence>
<gene>
    <name evidence="1" type="ORF">B8b_026</name>
</gene>
<proteinExistence type="predicted"/>
<reference evidence="1" key="1">
    <citation type="journal article" date="2015" name="PLoS ONE">
        <title>Life-style and genome structure of marine pseudoalteromonas siphovirus b8b isolated from the northwestern mediterranean sea.</title>
        <authorList>
            <person name="Lara E."/>
            <person name="Holmfeldt K."/>
            <person name="Solonenko N."/>
            <person name="Sa E.L."/>
            <person name="Ignacio-Espinoza J.C."/>
            <person name="Cornejo-Castillo F.M."/>
            <person name="Verberkmoes N.C."/>
            <person name="Vaque D."/>
            <person name="Sullivan M.B."/>
            <person name="Acinas S.G."/>
        </authorList>
    </citation>
    <scope>NUCLEOTIDE SEQUENCE [LARGE SCALE GENOMIC DNA]</scope>
</reference>
<evidence type="ECO:0000313" key="1">
    <source>
        <dbReference type="EMBL" id="AII27477.1"/>
    </source>
</evidence>
<organism evidence="1">
    <name type="scientific">Pseudoalteromonas phage B8b</name>
    <dbReference type="NCBI Taxonomy" id="1506997"/>
    <lineage>
        <taxon>Viruses</taxon>
        <taxon>Duplodnaviria</taxon>
        <taxon>Heunggongvirae</taxon>
        <taxon>Uroviricota</taxon>
        <taxon>Caudoviricetes</taxon>
    </lineage>
</organism>
<protein>
    <submittedName>
        <fullName evidence="1">Uncharacterized protein</fullName>
    </submittedName>
</protein>